<keyword evidence="1" id="KW-0812">Transmembrane</keyword>
<dbReference type="NCBIfam" id="NF038050">
    <property type="entry name" value="NrtS"/>
    <property type="match status" value="1"/>
</dbReference>
<evidence type="ECO:0000313" key="3">
    <source>
        <dbReference type="Proteomes" id="UP000322214"/>
    </source>
</evidence>
<dbReference type="RefSeq" id="WP_075081919.1">
    <property type="nucleotide sequence ID" value="NZ_CP042912.1"/>
</dbReference>
<dbReference type="KEGG" id="mff:MFFC18_09010"/>
<accession>A0A5B9P692</accession>
<dbReference type="InterPro" id="IPR047700">
    <property type="entry name" value="NrtS-like"/>
</dbReference>
<keyword evidence="1" id="KW-1133">Transmembrane helix</keyword>
<protein>
    <submittedName>
        <fullName evidence="2">Uncharacterized protein</fullName>
    </submittedName>
</protein>
<sequence length="99" mass="10727">MNSIIQFLAKLRAHAFEAAVVRRAAIMSLIVGTILIGINHGNRICSGTLCGTFWVQSLLTMFVPYAVSTVSSVLAMDGCHRSEKALEVSKSRSTGRDDQ</sequence>
<reference evidence="2 3" key="1">
    <citation type="submission" date="2019-08" db="EMBL/GenBank/DDBJ databases">
        <title>Deep-cultivation of Planctomycetes and their phenomic and genomic characterization uncovers novel biology.</title>
        <authorList>
            <person name="Wiegand S."/>
            <person name="Jogler M."/>
            <person name="Boedeker C."/>
            <person name="Pinto D."/>
            <person name="Vollmers J."/>
            <person name="Rivas-Marin E."/>
            <person name="Kohn T."/>
            <person name="Peeters S.H."/>
            <person name="Heuer A."/>
            <person name="Rast P."/>
            <person name="Oberbeckmann S."/>
            <person name="Bunk B."/>
            <person name="Jeske O."/>
            <person name="Meyerdierks A."/>
            <person name="Storesund J.E."/>
            <person name="Kallscheuer N."/>
            <person name="Luecker S."/>
            <person name="Lage O.M."/>
            <person name="Pohl T."/>
            <person name="Merkel B.J."/>
            <person name="Hornburger P."/>
            <person name="Mueller R.-W."/>
            <person name="Bruemmer F."/>
            <person name="Labrenz M."/>
            <person name="Spormann A.M."/>
            <person name="Op den Camp H."/>
            <person name="Overmann J."/>
            <person name="Amann R."/>
            <person name="Jetten M.S.M."/>
            <person name="Mascher T."/>
            <person name="Medema M.H."/>
            <person name="Devos D.P."/>
            <person name="Kaster A.-K."/>
            <person name="Ovreas L."/>
            <person name="Rohde M."/>
            <person name="Galperin M.Y."/>
            <person name="Jogler C."/>
        </authorList>
    </citation>
    <scope>NUCLEOTIDE SEQUENCE [LARGE SCALE GENOMIC DNA]</scope>
    <source>
        <strain evidence="2 3">FC18</strain>
    </source>
</reference>
<keyword evidence="3" id="KW-1185">Reference proteome</keyword>
<organism evidence="2 3">
    <name type="scientific">Mariniblastus fucicola</name>
    <dbReference type="NCBI Taxonomy" id="980251"/>
    <lineage>
        <taxon>Bacteria</taxon>
        <taxon>Pseudomonadati</taxon>
        <taxon>Planctomycetota</taxon>
        <taxon>Planctomycetia</taxon>
        <taxon>Pirellulales</taxon>
        <taxon>Pirellulaceae</taxon>
        <taxon>Mariniblastus</taxon>
    </lineage>
</organism>
<name>A0A5B9P692_9BACT</name>
<gene>
    <name evidence="2" type="ORF">MFFC18_09010</name>
</gene>
<dbReference type="Proteomes" id="UP000322214">
    <property type="component" value="Chromosome"/>
</dbReference>
<dbReference type="AlphaFoldDB" id="A0A5B9P692"/>
<dbReference type="OrthoDB" id="8564192at2"/>
<evidence type="ECO:0000313" key="2">
    <source>
        <dbReference type="EMBL" id="QEG21049.1"/>
    </source>
</evidence>
<dbReference type="EMBL" id="CP042912">
    <property type="protein sequence ID" value="QEG21049.1"/>
    <property type="molecule type" value="Genomic_DNA"/>
</dbReference>
<proteinExistence type="predicted"/>
<feature type="transmembrane region" description="Helical" evidence="1">
    <location>
        <begin position="53"/>
        <end position="76"/>
    </location>
</feature>
<evidence type="ECO:0000256" key="1">
    <source>
        <dbReference type="SAM" id="Phobius"/>
    </source>
</evidence>
<keyword evidence="1" id="KW-0472">Membrane</keyword>
<feature type="transmembrane region" description="Helical" evidence="1">
    <location>
        <begin position="20"/>
        <end position="41"/>
    </location>
</feature>